<protein>
    <submittedName>
        <fullName evidence="1">Uncharacterized protein</fullName>
    </submittedName>
</protein>
<organism evidence="1 2">
    <name type="scientific">Thiothrix lacustris</name>
    <dbReference type="NCBI Taxonomy" id="525917"/>
    <lineage>
        <taxon>Bacteria</taxon>
        <taxon>Pseudomonadati</taxon>
        <taxon>Pseudomonadota</taxon>
        <taxon>Gammaproteobacteria</taxon>
        <taxon>Thiotrichales</taxon>
        <taxon>Thiotrichaceae</taxon>
        <taxon>Thiothrix</taxon>
    </lineage>
</organism>
<sequence>MTALYGLPFDGWREVREYLTRRQAQLAELNQQLLALQQEFHASFGYSLPFRPIRLADKSYTPLRWRVGTTRRRFELDDAVGQAYLAALSADARRQVLALEFKRIHLNQAWAVCNYECLRLERLLQQFASWRGMMRQLPRTSPETS</sequence>
<name>A0A1Y1QEY4_9GAMM</name>
<gene>
    <name evidence="1" type="ORF">BWK73_37225</name>
</gene>
<proteinExistence type="predicted"/>
<evidence type="ECO:0000313" key="1">
    <source>
        <dbReference type="EMBL" id="OQX04132.1"/>
    </source>
</evidence>
<accession>A0A1Y1QEY4</accession>
<reference evidence="1 2" key="1">
    <citation type="submission" date="2017-01" db="EMBL/GenBank/DDBJ databases">
        <title>Novel large sulfur bacteria in the metagenomes of groundwater-fed chemosynthetic microbial mats in the Lake Huron basin.</title>
        <authorList>
            <person name="Sharrar A.M."/>
            <person name="Flood B.E."/>
            <person name="Bailey J.V."/>
            <person name="Jones D.S."/>
            <person name="Biddanda B."/>
            <person name="Ruberg S.A."/>
            <person name="Marcus D.N."/>
            <person name="Dick G.J."/>
        </authorList>
    </citation>
    <scope>NUCLEOTIDE SEQUENCE [LARGE SCALE GENOMIC DNA]</scope>
    <source>
        <strain evidence="1">A8</strain>
    </source>
</reference>
<dbReference type="Proteomes" id="UP000192491">
    <property type="component" value="Unassembled WGS sequence"/>
</dbReference>
<evidence type="ECO:0000313" key="2">
    <source>
        <dbReference type="Proteomes" id="UP000192491"/>
    </source>
</evidence>
<dbReference type="AlphaFoldDB" id="A0A1Y1QEY4"/>
<comment type="caution">
    <text evidence="1">The sequence shown here is derived from an EMBL/GenBank/DDBJ whole genome shotgun (WGS) entry which is preliminary data.</text>
</comment>
<dbReference type="EMBL" id="MTEJ01000356">
    <property type="protein sequence ID" value="OQX04132.1"/>
    <property type="molecule type" value="Genomic_DNA"/>
</dbReference>